<name>A0A834T7K0_9FABA</name>
<sequence>MEIMKGGRIGKDGEQEGTLCLCIAFLIYNTVFMN</sequence>
<dbReference type="Proteomes" id="UP000634136">
    <property type="component" value="Unassembled WGS sequence"/>
</dbReference>
<organism evidence="1 2">
    <name type="scientific">Senna tora</name>
    <dbReference type="NCBI Taxonomy" id="362788"/>
    <lineage>
        <taxon>Eukaryota</taxon>
        <taxon>Viridiplantae</taxon>
        <taxon>Streptophyta</taxon>
        <taxon>Embryophyta</taxon>
        <taxon>Tracheophyta</taxon>
        <taxon>Spermatophyta</taxon>
        <taxon>Magnoliopsida</taxon>
        <taxon>eudicotyledons</taxon>
        <taxon>Gunneridae</taxon>
        <taxon>Pentapetalae</taxon>
        <taxon>rosids</taxon>
        <taxon>fabids</taxon>
        <taxon>Fabales</taxon>
        <taxon>Fabaceae</taxon>
        <taxon>Caesalpinioideae</taxon>
        <taxon>Cassia clade</taxon>
        <taxon>Senna</taxon>
    </lineage>
</organism>
<gene>
    <name evidence="1" type="ORF">G2W53_029401</name>
</gene>
<dbReference type="AlphaFoldDB" id="A0A834T7K0"/>
<reference evidence="1" key="1">
    <citation type="submission" date="2020-09" db="EMBL/GenBank/DDBJ databases">
        <title>Genome-Enabled Discovery of Anthraquinone Biosynthesis in Senna tora.</title>
        <authorList>
            <person name="Kang S.-H."/>
            <person name="Pandey R.P."/>
            <person name="Lee C.-M."/>
            <person name="Sim J.-S."/>
            <person name="Jeong J.-T."/>
            <person name="Choi B.-S."/>
            <person name="Jung M."/>
            <person name="Ginzburg D."/>
            <person name="Zhao K."/>
            <person name="Won S.Y."/>
            <person name="Oh T.-J."/>
            <person name="Yu Y."/>
            <person name="Kim N.-H."/>
            <person name="Lee O.R."/>
            <person name="Lee T.-H."/>
            <person name="Bashyal P."/>
            <person name="Kim T.-S."/>
            <person name="Lee W.-H."/>
            <person name="Kawkins C."/>
            <person name="Kim C.-K."/>
            <person name="Kim J.S."/>
            <person name="Ahn B.O."/>
            <person name="Rhee S.Y."/>
            <person name="Sohng J.K."/>
        </authorList>
    </citation>
    <scope>NUCLEOTIDE SEQUENCE</scope>
    <source>
        <tissue evidence="1">Leaf</tissue>
    </source>
</reference>
<accession>A0A834T7K0</accession>
<keyword evidence="2" id="KW-1185">Reference proteome</keyword>
<protein>
    <submittedName>
        <fullName evidence="1">Uncharacterized protein</fullName>
    </submittedName>
</protein>
<dbReference type="EMBL" id="JAAIUW010000009">
    <property type="protein sequence ID" value="KAF7815432.1"/>
    <property type="molecule type" value="Genomic_DNA"/>
</dbReference>
<comment type="caution">
    <text evidence="1">The sequence shown here is derived from an EMBL/GenBank/DDBJ whole genome shotgun (WGS) entry which is preliminary data.</text>
</comment>
<proteinExistence type="predicted"/>
<evidence type="ECO:0000313" key="2">
    <source>
        <dbReference type="Proteomes" id="UP000634136"/>
    </source>
</evidence>
<evidence type="ECO:0000313" key="1">
    <source>
        <dbReference type="EMBL" id="KAF7815432.1"/>
    </source>
</evidence>